<dbReference type="EMBL" id="JBHLUE010000002">
    <property type="protein sequence ID" value="MFC0562907.1"/>
    <property type="molecule type" value="Genomic_DNA"/>
</dbReference>
<reference evidence="1 2" key="1">
    <citation type="submission" date="2024-09" db="EMBL/GenBank/DDBJ databases">
        <authorList>
            <person name="Sun Q."/>
            <person name="Mori K."/>
        </authorList>
    </citation>
    <scope>NUCLEOTIDE SEQUENCE [LARGE SCALE GENOMIC DNA]</scope>
    <source>
        <strain evidence="1 2">TBRC 2205</strain>
    </source>
</reference>
<gene>
    <name evidence="1" type="ORF">ACFFHU_01795</name>
</gene>
<keyword evidence="2" id="KW-1185">Reference proteome</keyword>
<proteinExistence type="predicted"/>
<comment type="caution">
    <text evidence="1">The sequence shown here is derived from an EMBL/GenBank/DDBJ whole genome shotgun (WGS) entry which is preliminary data.</text>
</comment>
<protein>
    <submittedName>
        <fullName evidence="1">Uncharacterized protein</fullName>
    </submittedName>
</protein>
<dbReference type="RefSeq" id="WP_377334972.1">
    <property type="nucleotide sequence ID" value="NZ_JBHLUE010000002.1"/>
</dbReference>
<dbReference type="Proteomes" id="UP001589894">
    <property type="component" value="Unassembled WGS sequence"/>
</dbReference>
<sequence>MATWDEWSSAYEAAYLALPEDLNVPCPNCGHRCLRLVFTGHLDRGVGYASFWCDNCLQGIVVSRAPIPAGSVTRSIDEAPDDRLPRIPNYQVVS</sequence>
<evidence type="ECO:0000313" key="2">
    <source>
        <dbReference type="Proteomes" id="UP001589894"/>
    </source>
</evidence>
<organism evidence="1 2">
    <name type="scientific">Plantactinospora siamensis</name>
    <dbReference type="NCBI Taxonomy" id="555372"/>
    <lineage>
        <taxon>Bacteria</taxon>
        <taxon>Bacillati</taxon>
        <taxon>Actinomycetota</taxon>
        <taxon>Actinomycetes</taxon>
        <taxon>Micromonosporales</taxon>
        <taxon>Micromonosporaceae</taxon>
        <taxon>Plantactinospora</taxon>
    </lineage>
</organism>
<name>A0ABV6NQ50_9ACTN</name>
<accession>A0ABV6NQ50</accession>
<evidence type="ECO:0000313" key="1">
    <source>
        <dbReference type="EMBL" id="MFC0562907.1"/>
    </source>
</evidence>